<dbReference type="Proteomes" id="UP000546701">
    <property type="component" value="Unassembled WGS sequence"/>
</dbReference>
<evidence type="ECO:0000313" key="2">
    <source>
        <dbReference type="EMBL" id="MBB5730914.1"/>
    </source>
</evidence>
<gene>
    <name evidence="2" type="ORF">FHS99_003421</name>
</gene>
<keyword evidence="3" id="KW-1185">Reference proteome</keyword>
<sequence>MKLLRDWPDSGEGRAIKATTEAITRKLDGQQPVGDIETAFSDLQNSIRSLELLKDNEFFRNSLAHTTIISSAGVRSSIISKIVNIPLEVDNYTREYRASLPPPPTAAEIAQVELQNIVPSQREGPVKFEMAAGVLKVRHQAAVIEEQNRLNAELASGQLIEEAKSVINQLSHSNADPRLIELVKDMSNRIAIKQDVIQIGIAAISFQIVCDKFENELPFILSARLSALSIGVGMYVSQFSEWQRFSENAAMADFSFEDVGKLFTSGSELVESLRAVGTAVDKEVPRTLAFLLETIKDPRRATKRTVLATVRSIENLVIVVVNSCGSILGGILAGITEGAKKGTTIITATALLSIAGVTAVSIAPAAGRVLQSNWLGKAGKLIVDGLKQKQ</sequence>
<evidence type="ECO:0000313" key="3">
    <source>
        <dbReference type="Proteomes" id="UP000546701"/>
    </source>
</evidence>
<keyword evidence="1" id="KW-0812">Transmembrane</keyword>
<dbReference type="AlphaFoldDB" id="A0A7W9BW13"/>
<feature type="transmembrane region" description="Helical" evidence="1">
    <location>
        <begin position="345"/>
        <end position="367"/>
    </location>
</feature>
<feature type="transmembrane region" description="Helical" evidence="1">
    <location>
        <begin position="313"/>
        <end position="333"/>
    </location>
</feature>
<dbReference type="EMBL" id="JACIJR010000011">
    <property type="protein sequence ID" value="MBB5730914.1"/>
    <property type="molecule type" value="Genomic_DNA"/>
</dbReference>
<keyword evidence="1" id="KW-0472">Membrane</keyword>
<proteinExistence type="predicted"/>
<dbReference type="OrthoDB" id="8368186at2"/>
<comment type="caution">
    <text evidence="2">The sequence shown here is derived from an EMBL/GenBank/DDBJ whole genome shotgun (WGS) entry which is preliminary data.</text>
</comment>
<name>A0A7W9BW13_9SPHN</name>
<organism evidence="2 3">
    <name type="scientific">Sphingomonas prati</name>
    <dbReference type="NCBI Taxonomy" id="1843237"/>
    <lineage>
        <taxon>Bacteria</taxon>
        <taxon>Pseudomonadati</taxon>
        <taxon>Pseudomonadota</taxon>
        <taxon>Alphaproteobacteria</taxon>
        <taxon>Sphingomonadales</taxon>
        <taxon>Sphingomonadaceae</taxon>
        <taxon>Sphingomonas</taxon>
    </lineage>
</organism>
<accession>A0A7W9BW13</accession>
<protein>
    <submittedName>
        <fullName evidence="2">Uncharacterized protein</fullName>
    </submittedName>
</protein>
<keyword evidence="1" id="KW-1133">Transmembrane helix</keyword>
<reference evidence="2 3" key="1">
    <citation type="submission" date="2020-08" db="EMBL/GenBank/DDBJ databases">
        <title>Genomic Encyclopedia of Type Strains, Phase IV (KMG-IV): sequencing the most valuable type-strain genomes for metagenomic binning, comparative biology and taxonomic classification.</title>
        <authorList>
            <person name="Goeker M."/>
        </authorList>
    </citation>
    <scope>NUCLEOTIDE SEQUENCE [LARGE SCALE GENOMIC DNA]</scope>
    <source>
        <strain evidence="2 3">DSM 103336</strain>
    </source>
</reference>
<dbReference type="RefSeq" id="WP_157174851.1">
    <property type="nucleotide sequence ID" value="NZ_BMJP01000014.1"/>
</dbReference>
<evidence type="ECO:0000256" key="1">
    <source>
        <dbReference type="SAM" id="Phobius"/>
    </source>
</evidence>